<dbReference type="RefSeq" id="WP_279332045.1">
    <property type="nucleotide sequence ID" value="NZ_CP121682.1"/>
</dbReference>
<evidence type="ECO:0000256" key="1">
    <source>
        <dbReference type="ARBA" id="ARBA00023015"/>
    </source>
</evidence>
<organism evidence="5 6">
    <name type="scientific">Streptomyces cathayae</name>
    <dbReference type="NCBI Taxonomy" id="3031124"/>
    <lineage>
        <taxon>Bacteria</taxon>
        <taxon>Bacillati</taxon>
        <taxon>Actinomycetota</taxon>
        <taxon>Actinomycetes</taxon>
        <taxon>Kitasatosporales</taxon>
        <taxon>Streptomycetaceae</taxon>
        <taxon>Streptomyces</taxon>
    </lineage>
</organism>
<dbReference type="Gene3D" id="1.10.10.10">
    <property type="entry name" value="Winged helix-like DNA-binding domain superfamily/Winged helix DNA-binding domain"/>
    <property type="match status" value="1"/>
</dbReference>
<dbReference type="Proteomes" id="UP001216440">
    <property type="component" value="Chromosome"/>
</dbReference>
<name>A0ABY8JWS5_9ACTN</name>
<dbReference type="InterPro" id="IPR051081">
    <property type="entry name" value="HTH_MetalResp_TranReg"/>
</dbReference>
<reference evidence="5 6" key="1">
    <citation type="submission" date="2023-03" db="EMBL/GenBank/DDBJ databases">
        <authorList>
            <person name="Mo P."/>
        </authorList>
    </citation>
    <scope>NUCLEOTIDE SEQUENCE [LARGE SCALE GENOMIC DNA]</scope>
    <source>
        <strain evidence="5 6">HUAS 5</strain>
    </source>
</reference>
<dbReference type="SUPFAM" id="SSF46785">
    <property type="entry name" value="Winged helix' DNA-binding domain"/>
    <property type="match status" value="1"/>
</dbReference>
<sequence length="113" mass="12451">MCQRGAGATCDGTCLELSAADMVWWSNVFKTLGDPVRLQLLIHLAELRGAEAAVHELADVGVSQATVSHHLKRLRCIGLIESRREGRLVYYRLGEGVRSALMQILHQRSQVGV</sequence>
<dbReference type="InterPro" id="IPR011991">
    <property type="entry name" value="ArsR-like_HTH"/>
</dbReference>
<feature type="domain" description="HTH arsR-type" evidence="4">
    <location>
        <begin position="17"/>
        <end position="112"/>
    </location>
</feature>
<accession>A0ABY8JWS5</accession>
<keyword evidence="3" id="KW-0804">Transcription</keyword>
<dbReference type="CDD" id="cd00090">
    <property type="entry name" value="HTH_ARSR"/>
    <property type="match status" value="1"/>
</dbReference>
<dbReference type="PROSITE" id="PS50987">
    <property type="entry name" value="HTH_ARSR_2"/>
    <property type="match status" value="1"/>
</dbReference>
<protein>
    <submittedName>
        <fullName evidence="5">Metalloregulator ArsR/SmtB family transcription factor</fullName>
    </submittedName>
</protein>
<dbReference type="Pfam" id="PF01022">
    <property type="entry name" value="HTH_5"/>
    <property type="match status" value="1"/>
</dbReference>
<dbReference type="SMART" id="SM00418">
    <property type="entry name" value="HTH_ARSR"/>
    <property type="match status" value="1"/>
</dbReference>
<evidence type="ECO:0000256" key="2">
    <source>
        <dbReference type="ARBA" id="ARBA00023125"/>
    </source>
</evidence>
<evidence type="ECO:0000313" key="5">
    <source>
        <dbReference type="EMBL" id="WGD39116.1"/>
    </source>
</evidence>
<evidence type="ECO:0000313" key="6">
    <source>
        <dbReference type="Proteomes" id="UP001216440"/>
    </source>
</evidence>
<proteinExistence type="predicted"/>
<dbReference type="NCBIfam" id="NF033788">
    <property type="entry name" value="HTH_metalloreg"/>
    <property type="match status" value="1"/>
</dbReference>
<keyword evidence="1" id="KW-0805">Transcription regulation</keyword>
<gene>
    <name evidence="5" type="ORF">PYS65_02480</name>
</gene>
<dbReference type="EMBL" id="CP121682">
    <property type="protein sequence ID" value="WGD39116.1"/>
    <property type="molecule type" value="Genomic_DNA"/>
</dbReference>
<keyword evidence="6" id="KW-1185">Reference proteome</keyword>
<dbReference type="PRINTS" id="PR00778">
    <property type="entry name" value="HTHARSR"/>
</dbReference>
<evidence type="ECO:0000259" key="4">
    <source>
        <dbReference type="PROSITE" id="PS50987"/>
    </source>
</evidence>
<keyword evidence="2" id="KW-0238">DNA-binding</keyword>
<evidence type="ECO:0000256" key="3">
    <source>
        <dbReference type="ARBA" id="ARBA00023163"/>
    </source>
</evidence>
<dbReference type="InterPro" id="IPR001845">
    <property type="entry name" value="HTH_ArsR_DNA-bd_dom"/>
</dbReference>
<dbReference type="InterPro" id="IPR036388">
    <property type="entry name" value="WH-like_DNA-bd_sf"/>
</dbReference>
<dbReference type="PANTHER" id="PTHR33154">
    <property type="entry name" value="TRANSCRIPTIONAL REGULATOR, ARSR FAMILY"/>
    <property type="match status" value="1"/>
</dbReference>
<dbReference type="InterPro" id="IPR036390">
    <property type="entry name" value="WH_DNA-bd_sf"/>
</dbReference>
<dbReference type="PANTHER" id="PTHR33154:SF18">
    <property type="entry name" value="ARSENICAL RESISTANCE OPERON REPRESSOR"/>
    <property type="match status" value="1"/>
</dbReference>